<reference evidence="1" key="1">
    <citation type="submission" date="2014-03" db="EMBL/GenBank/DDBJ databases">
        <title>The sialotranscriptome of Amblyomma triste, Amblyomma parvum and Amblyomma cajennense ticks, uncovered by 454-based RNA-seq.</title>
        <authorList>
            <person name="Garcia G.R."/>
            <person name="Gardinassi L.G."/>
            <person name="Ribeiro J.M."/>
            <person name="Anatriello E."/>
            <person name="Ferreira B.R."/>
            <person name="Moreira H.N."/>
            <person name="Mafra C."/>
            <person name="Olegario M.M."/>
            <person name="Szabo P.J."/>
            <person name="Miranda-Santos I.K."/>
            <person name="Maruyama S.R."/>
        </authorList>
    </citation>
    <scope>NUCLEOTIDE SEQUENCE</scope>
    <source>
        <strain evidence="1">Mato Grasso do Sul</strain>
        <tissue evidence="1">Salivary glands</tissue>
    </source>
</reference>
<protein>
    <submittedName>
        <fullName evidence="1">Putative secreted protein</fullName>
    </submittedName>
</protein>
<accession>A0A023G2B4</accession>
<name>A0A023G2B4_AMBTT</name>
<proteinExistence type="evidence at transcript level"/>
<organism evidence="1">
    <name type="scientific">Amblyomma triste</name>
    <name type="common">Neotropical tick</name>
    <dbReference type="NCBI Taxonomy" id="251400"/>
    <lineage>
        <taxon>Eukaryota</taxon>
        <taxon>Metazoa</taxon>
        <taxon>Ecdysozoa</taxon>
        <taxon>Arthropoda</taxon>
        <taxon>Chelicerata</taxon>
        <taxon>Arachnida</taxon>
        <taxon>Acari</taxon>
        <taxon>Parasitiformes</taxon>
        <taxon>Ixodida</taxon>
        <taxon>Ixodoidea</taxon>
        <taxon>Ixodidae</taxon>
        <taxon>Amblyomminae</taxon>
        <taxon>Amblyomma</taxon>
    </lineage>
</organism>
<dbReference type="AlphaFoldDB" id="A0A023G2B4"/>
<sequence>MSEARRLFAVAWCVVGLLRDGRDDAHDLQPAHPLARRGGRVGGQSQRGCFLMVSRTISRRSCVSDLCRSGQMLKGLLLDSPFTSGSMPFRINRCLIHKIPFNCMFPGHSKEENSLRTMNSPHQNFVTI</sequence>
<dbReference type="EMBL" id="GBBM01007621">
    <property type="protein sequence ID" value="JAC27797.1"/>
    <property type="molecule type" value="mRNA"/>
</dbReference>
<evidence type="ECO:0000313" key="1">
    <source>
        <dbReference type="EMBL" id="JAC27797.1"/>
    </source>
</evidence>